<dbReference type="Proteomes" id="UP001055336">
    <property type="component" value="Chromosome"/>
</dbReference>
<dbReference type="EMBL" id="CP092488">
    <property type="protein sequence ID" value="UMB70097.1"/>
    <property type="molecule type" value="Genomic_DNA"/>
</dbReference>
<dbReference type="RefSeq" id="WP_240261827.1">
    <property type="nucleotide sequence ID" value="NZ_CP092488.2"/>
</dbReference>
<name>A0ABY3VSE4_9MYCO</name>
<gene>
    <name evidence="1" type="ORF">MKK62_01740</name>
</gene>
<evidence type="ECO:0000313" key="2">
    <source>
        <dbReference type="Proteomes" id="UP001055336"/>
    </source>
</evidence>
<accession>A0ABY3VSE4</accession>
<evidence type="ECO:0000313" key="1">
    <source>
        <dbReference type="EMBL" id="UMB70097.1"/>
    </source>
</evidence>
<reference evidence="1" key="1">
    <citation type="submission" date="2022-08" db="EMBL/GenBank/DDBJ databases">
        <title>Whole genome sequencing of non-tuberculosis mycobacteria type-strains.</title>
        <authorList>
            <person name="Igarashi Y."/>
            <person name="Osugi A."/>
            <person name="Mitarai S."/>
        </authorList>
    </citation>
    <scope>NUCLEOTIDE SEQUENCE</scope>
    <source>
        <strain evidence="1">DSM 45127</strain>
    </source>
</reference>
<sequence length="167" mass="18016">MAVGAPTLEQLVEAAEHTISAAAAAIVWAGGASGGVFEHVAAADPWLMARTRLAYNGFVGDEPYPSKVHRRLEQAYLTATEIFEVAALPCTVAHPWTSRVNRAFLSFGATRKSISPSDNGPHATRTLIESAFHACRKWALDPMDIGGTLSWAENAQVQADRLWRSNS</sequence>
<keyword evidence="2" id="KW-1185">Reference proteome</keyword>
<organism evidence="1 2">
    <name type="scientific">Mycobacterium paraterrae</name>
    <dbReference type="NCBI Taxonomy" id="577492"/>
    <lineage>
        <taxon>Bacteria</taxon>
        <taxon>Bacillati</taxon>
        <taxon>Actinomycetota</taxon>
        <taxon>Actinomycetes</taxon>
        <taxon>Mycobacteriales</taxon>
        <taxon>Mycobacteriaceae</taxon>
        <taxon>Mycobacterium</taxon>
    </lineage>
</organism>
<protein>
    <submittedName>
        <fullName evidence="1">Uncharacterized protein</fullName>
    </submittedName>
</protein>
<proteinExistence type="predicted"/>